<dbReference type="InterPro" id="IPR036634">
    <property type="entry name" value="PRD_sf"/>
</dbReference>
<keyword evidence="3" id="KW-0805">Transcription regulation</keyword>
<dbReference type="InterPro" id="IPR016152">
    <property type="entry name" value="PTrfase/Anion_transptr"/>
</dbReference>
<evidence type="ECO:0000313" key="8">
    <source>
        <dbReference type="EMBL" id="MDC3416922.1"/>
    </source>
</evidence>
<dbReference type="InterPro" id="IPR002178">
    <property type="entry name" value="PTS_EIIA_type-2_dom"/>
</dbReference>
<dbReference type="InterPro" id="IPR013196">
    <property type="entry name" value="HTH_11"/>
</dbReference>
<dbReference type="InterPro" id="IPR036388">
    <property type="entry name" value="WH-like_DNA-bd_sf"/>
</dbReference>
<dbReference type="AlphaFoldDB" id="A0A9X3WCG3"/>
<dbReference type="Gene3D" id="3.40.930.10">
    <property type="entry name" value="Mannitol-specific EII, Chain A"/>
    <property type="match status" value="1"/>
</dbReference>
<dbReference type="PANTHER" id="PTHR30185">
    <property type="entry name" value="CRYPTIC BETA-GLUCOSIDE BGL OPERON ANTITERMINATOR"/>
    <property type="match status" value="1"/>
</dbReference>
<proteinExistence type="predicted"/>
<dbReference type="Proteomes" id="UP001145069">
    <property type="component" value="Unassembled WGS sequence"/>
</dbReference>
<dbReference type="SUPFAM" id="SSF63520">
    <property type="entry name" value="PTS-regulatory domain, PRD"/>
    <property type="match status" value="2"/>
</dbReference>
<evidence type="ECO:0000256" key="1">
    <source>
        <dbReference type="ARBA" id="ARBA00022679"/>
    </source>
</evidence>
<dbReference type="InterPro" id="IPR036390">
    <property type="entry name" value="WH_DNA-bd_sf"/>
</dbReference>
<sequence>MYISGRERKIIEFLLESKEEVTIKEIADSLEVSTRTVHRDLKSVEDILAKYQLGLNKKSGVGIQLIGDEEQKHQLELALFTVEHTDYTPEERQAIIVSTLLESNEPMKLFTLANELQVTIATVSNDLDRMEEQFSEFDLELVRKRGYGVKVVGKEKNKRAALSYLISQHMDEYDFIHLLKENIEKKSKQQLDTISNRLLGIVDRNRLIIIEKSVEKVSKKLPYELADSSHIGLVVHLALAIERLNKGENIQFDPNYLHDLQETKEYDIARELIYNLEQALQMKIPDDEIGYITMHLMGAKLRYDHDYLLEESSLNVAYKAKELISHVGANISEELDDHPALLNDLVAHLKPTIYRLQQGMSIKNPLLKEIKEDYQGLFSLVEDGVKKVFPETKFPDEEIGYLVLHFASSILRQDSETDIRALVICSSGIGTSKILASRLLQQIPEIKHVDNRSLFEMNTIDLANYDLIVSTVALKDVDVKYVLASPMLTNPEVEKIKKHLRLMKIRHRPEKNKRDKSIGENRVGEEAVISRLQLMQEYSKVTLELLLHFQVQVIKEAESMAEALEQVCLALEKDQTLNSAATVIQAILAREKLGGVGIPNTSLVLYHTRSETARRVSFTVATLPKAFTVTGMDGNEMQVETILLMLAPLETSEASLEILSFISGLMIKDQLSTTIFGSKDETKISQFLSGELNEFINKKISIRSDQL</sequence>
<dbReference type="Gene3D" id="1.10.10.10">
    <property type="entry name" value="Winged helix-like DNA-binding domain superfamily/Winged helix DNA-binding domain"/>
    <property type="match status" value="2"/>
</dbReference>
<dbReference type="RefSeq" id="WP_272445953.1">
    <property type="nucleotide sequence ID" value="NZ_JAMQKC010000005.1"/>
</dbReference>
<evidence type="ECO:0000259" key="5">
    <source>
        <dbReference type="PROSITE" id="PS51094"/>
    </source>
</evidence>
<dbReference type="GO" id="GO:0009401">
    <property type="term" value="P:phosphoenolpyruvate-dependent sugar phosphotransferase system"/>
    <property type="evidence" value="ECO:0007669"/>
    <property type="project" value="InterPro"/>
</dbReference>
<evidence type="ECO:0000256" key="2">
    <source>
        <dbReference type="ARBA" id="ARBA00022737"/>
    </source>
</evidence>
<gene>
    <name evidence="8" type="ORF">NC799_08305</name>
</gene>
<evidence type="ECO:0000313" key="9">
    <source>
        <dbReference type="Proteomes" id="UP001145069"/>
    </source>
</evidence>
<dbReference type="Gene3D" id="3.40.50.2300">
    <property type="match status" value="1"/>
</dbReference>
<evidence type="ECO:0000256" key="3">
    <source>
        <dbReference type="ARBA" id="ARBA00023015"/>
    </source>
</evidence>
<evidence type="ECO:0000259" key="6">
    <source>
        <dbReference type="PROSITE" id="PS51099"/>
    </source>
</evidence>
<dbReference type="Pfam" id="PF08279">
    <property type="entry name" value="HTH_11"/>
    <property type="match status" value="2"/>
</dbReference>
<dbReference type="CDD" id="cd05568">
    <property type="entry name" value="PTS_IIB_bgl_like"/>
    <property type="match status" value="1"/>
</dbReference>
<keyword evidence="4" id="KW-0804">Transcription</keyword>
<dbReference type="Pfam" id="PF00359">
    <property type="entry name" value="PTS_EIIA_2"/>
    <property type="match status" value="1"/>
</dbReference>
<dbReference type="GO" id="GO:0006355">
    <property type="term" value="P:regulation of DNA-templated transcription"/>
    <property type="evidence" value="ECO:0007669"/>
    <property type="project" value="InterPro"/>
</dbReference>
<name>A0A9X3WCG3_9BACI</name>
<feature type="domain" description="PTS EIIB type-2" evidence="6">
    <location>
        <begin position="419"/>
        <end position="508"/>
    </location>
</feature>
<keyword evidence="1" id="KW-0808">Transferase</keyword>
<reference evidence="8" key="1">
    <citation type="submission" date="2022-06" db="EMBL/GenBank/DDBJ databases">
        <title>Aquibacillus sp. a new bacterium isolated from soil saline samples.</title>
        <authorList>
            <person name="Galisteo C."/>
            <person name="De La Haba R."/>
            <person name="Sanchez-Porro C."/>
            <person name="Ventosa A."/>
        </authorList>
    </citation>
    <scope>NUCLEOTIDE SEQUENCE</scope>
    <source>
        <strain evidence="8">3ASR75-54</strain>
    </source>
</reference>
<dbReference type="InterPro" id="IPR013011">
    <property type="entry name" value="PTS_EIIB_2"/>
</dbReference>
<accession>A0A9X3WCG3</accession>
<dbReference type="PROSITE" id="PS51099">
    <property type="entry name" value="PTS_EIIB_TYPE_2"/>
    <property type="match status" value="1"/>
</dbReference>
<evidence type="ECO:0000259" key="7">
    <source>
        <dbReference type="PROSITE" id="PS51372"/>
    </source>
</evidence>
<dbReference type="PROSITE" id="PS51094">
    <property type="entry name" value="PTS_EIIA_TYPE_2"/>
    <property type="match status" value="1"/>
</dbReference>
<dbReference type="Pfam" id="PF00874">
    <property type="entry name" value="PRD"/>
    <property type="match status" value="2"/>
</dbReference>
<dbReference type="EMBL" id="JAMQKC010000005">
    <property type="protein sequence ID" value="MDC3416922.1"/>
    <property type="molecule type" value="Genomic_DNA"/>
</dbReference>
<comment type="caution">
    <text evidence="8">The sequence shown here is derived from an EMBL/GenBank/DDBJ whole genome shotgun (WGS) entry which is preliminary data.</text>
</comment>
<keyword evidence="2" id="KW-0677">Repeat</keyword>
<dbReference type="InterPro" id="IPR050661">
    <property type="entry name" value="BglG_antiterminators"/>
</dbReference>
<protein>
    <submittedName>
        <fullName evidence="8">BglG family transcription antiterminator</fullName>
    </submittedName>
</protein>
<feature type="domain" description="PRD" evidence="7">
    <location>
        <begin position="311"/>
        <end position="416"/>
    </location>
</feature>
<dbReference type="SUPFAM" id="SSF55804">
    <property type="entry name" value="Phoshotransferase/anion transport protein"/>
    <property type="match status" value="1"/>
</dbReference>
<dbReference type="PROSITE" id="PS51372">
    <property type="entry name" value="PRD_2"/>
    <property type="match status" value="2"/>
</dbReference>
<dbReference type="GO" id="GO:0008982">
    <property type="term" value="F:protein-N(PI)-phosphohistidine-sugar phosphotransferase activity"/>
    <property type="evidence" value="ECO:0007669"/>
    <property type="project" value="InterPro"/>
</dbReference>
<dbReference type="SUPFAM" id="SSF52794">
    <property type="entry name" value="PTS system IIB component-like"/>
    <property type="match status" value="1"/>
</dbReference>
<dbReference type="SUPFAM" id="SSF46785">
    <property type="entry name" value="Winged helix' DNA-binding domain"/>
    <property type="match status" value="2"/>
</dbReference>
<organism evidence="8 9">
    <name type="scientific">Aquibacillus salsiterrae</name>
    <dbReference type="NCBI Taxonomy" id="2950439"/>
    <lineage>
        <taxon>Bacteria</taxon>
        <taxon>Bacillati</taxon>
        <taxon>Bacillota</taxon>
        <taxon>Bacilli</taxon>
        <taxon>Bacillales</taxon>
        <taxon>Bacillaceae</taxon>
        <taxon>Aquibacillus</taxon>
    </lineage>
</organism>
<dbReference type="InterPro" id="IPR036095">
    <property type="entry name" value="PTS_EIIB-like_sf"/>
</dbReference>
<dbReference type="PANTHER" id="PTHR30185:SF18">
    <property type="entry name" value="TRANSCRIPTIONAL REGULATOR MTLR"/>
    <property type="match status" value="1"/>
</dbReference>
<feature type="domain" description="PTS EIIA type-2" evidence="5">
    <location>
        <begin position="544"/>
        <end position="691"/>
    </location>
</feature>
<dbReference type="InterPro" id="IPR011608">
    <property type="entry name" value="PRD"/>
</dbReference>
<keyword evidence="9" id="KW-1185">Reference proteome</keyword>
<dbReference type="Gene3D" id="1.10.1790.10">
    <property type="entry name" value="PRD domain"/>
    <property type="match status" value="2"/>
</dbReference>
<evidence type="ECO:0000256" key="4">
    <source>
        <dbReference type="ARBA" id="ARBA00023163"/>
    </source>
</evidence>
<feature type="domain" description="PRD" evidence="7">
    <location>
        <begin position="201"/>
        <end position="306"/>
    </location>
</feature>